<sequence>MPRRPKTPCKYPGCPRLVPYGRKYCDEHERQCQGDRASAETRGYGREWQKARKFYLKRHPWCVRCKAKGRLVPATVVDHIKPHRGDAKLFWDEKNWQPLCKSCHDHKTMTEDRNVEYKY</sequence>
<evidence type="ECO:0000313" key="6">
    <source>
        <dbReference type="EMBL" id="MSS82250.1"/>
    </source>
</evidence>
<keyword evidence="6" id="KW-0255">Endonuclease</keyword>
<evidence type="ECO:0000313" key="7">
    <source>
        <dbReference type="Proteomes" id="UP000441455"/>
    </source>
</evidence>
<dbReference type="GO" id="GO:0005829">
    <property type="term" value="C:cytosol"/>
    <property type="evidence" value="ECO:0007669"/>
    <property type="project" value="TreeGrafter"/>
</dbReference>
<dbReference type="Gene3D" id="1.10.30.50">
    <property type="match status" value="1"/>
</dbReference>
<dbReference type="PANTHER" id="PTHR41286:SF1">
    <property type="entry name" value="HNH NUCLEASE YAJD-RELATED"/>
    <property type="match status" value="1"/>
</dbReference>
<keyword evidence="2" id="KW-0378">Hydrolase</keyword>
<dbReference type="Proteomes" id="UP000441455">
    <property type="component" value="Unassembled WGS sequence"/>
</dbReference>
<dbReference type="SMART" id="SM00507">
    <property type="entry name" value="HNHc"/>
    <property type="match status" value="1"/>
</dbReference>
<evidence type="ECO:0000256" key="3">
    <source>
        <dbReference type="ARBA" id="ARBA00038412"/>
    </source>
</evidence>
<keyword evidence="1" id="KW-0540">Nuclease</keyword>
<dbReference type="RefSeq" id="WP_154488149.1">
    <property type="nucleotide sequence ID" value="NZ_VULN01000008.1"/>
</dbReference>
<dbReference type="EMBL" id="VULN01000008">
    <property type="protein sequence ID" value="MSS82250.1"/>
    <property type="molecule type" value="Genomic_DNA"/>
</dbReference>
<gene>
    <name evidence="6" type="ORF">FX155_06530</name>
</gene>
<dbReference type="GO" id="GO:0003676">
    <property type="term" value="F:nucleic acid binding"/>
    <property type="evidence" value="ECO:0007669"/>
    <property type="project" value="InterPro"/>
</dbReference>
<dbReference type="CDD" id="cd00085">
    <property type="entry name" value="HNHc"/>
    <property type="match status" value="1"/>
</dbReference>
<protein>
    <recommendedName>
        <fullName evidence="4">Putative HNH nuclease YajD</fullName>
    </recommendedName>
</protein>
<dbReference type="OrthoDB" id="9779761at2"/>
<name>A0A6N7VML9_ACIFE</name>
<dbReference type="PANTHER" id="PTHR41286">
    <property type="entry name" value="HNH NUCLEASE YAJD-RELATED"/>
    <property type="match status" value="1"/>
</dbReference>
<organism evidence="6 7">
    <name type="scientific">Acidaminococcus fermentans</name>
    <dbReference type="NCBI Taxonomy" id="905"/>
    <lineage>
        <taxon>Bacteria</taxon>
        <taxon>Bacillati</taxon>
        <taxon>Bacillota</taxon>
        <taxon>Negativicutes</taxon>
        <taxon>Acidaminococcales</taxon>
        <taxon>Acidaminococcaceae</taxon>
        <taxon>Acidaminococcus</taxon>
    </lineage>
</organism>
<dbReference type="AlphaFoldDB" id="A0A6N7VML9"/>
<evidence type="ECO:0000256" key="4">
    <source>
        <dbReference type="ARBA" id="ARBA00040194"/>
    </source>
</evidence>
<dbReference type="GO" id="GO:0004519">
    <property type="term" value="F:endonuclease activity"/>
    <property type="evidence" value="ECO:0007669"/>
    <property type="project" value="UniProtKB-KW"/>
</dbReference>
<comment type="similarity">
    <text evidence="3">Belongs to the HNH nuclease family.</text>
</comment>
<dbReference type="Pfam" id="PF01844">
    <property type="entry name" value="HNH"/>
    <property type="match status" value="1"/>
</dbReference>
<dbReference type="GO" id="GO:0008270">
    <property type="term" value="F:zinc ion binding"/>
    <property type="evidence" value="ECO:0007669"/>
    <property type="project" value="InterPro"/>
</dbReference>
<dbReference type="InterPro" id="IPR003615">
    <property type="entry name" value="HNH_nuc"/>
</dbReference>
<evidence type="ECO:0000256" key="2">
    <source>
        <dbReference type="ARBA" id="ARBA00022801"/>
    </source>
</evidence>
<dbReference type="InterPro" id="IPR002711">
    <property type="entry name" value="HNH"/>
</dbReference>
<accession>A0A6N7VML9</accession>
<evidence type="ECO:0000256" key="1">
    <source>
        <dbReference type="ARBA" id="ARBA00022722"/>
    </source>
</evidence>
<comment type="caution">
    <text evidence="6">The sequence shown here is derived from an EMBL/GenBank/DDBJ whole genome shotgun (WGS) entry which is preliminary data.</text>
</comment>
<evidence type="ECO:0000259" key="5">
    <source>
        <dbReference type="SMART" id="SM00507"/>
    </source>
</evidence>
<dbReference type="GO" id="GO:0016787">
    <property type="term" value="F:hydrolase activity"/>
    <property type="evidence" value="ECO:0007669"/>
    <property type="project" value="UniProtKB-KW"/>
</dbReference>
<feature type="domain" description="HNH nuclease" evidence="5">
    <location>
        <begin position="50"/>
        <end position="105"/>
    </location>
</feature>
<proteinExistence type="inferred from homology"/>
<reference evidence="6 7" key="1">
    <citation type="submission" date="2019-08" db="EMBL/GenBank/DDBJ databases">
        <title>In-depth cultivation of the pig gut microbiome towards novel bacterial diversity and tailored functional studies.</title>
        <authorList>
            <person name="Wylensek D."/>
            <person name="Hitch T.C.A."/>
            <person name="Clavel T."/>
        </authorList>
    </citation>
    <scope>NUCLEOTIDE SEQUENCE [LARGE SCALE GENOMIC DNA]</scope>
    <source>
        <strain evidence="6 7">WCA-389-WT-5B</strain>
    </source>
</reference>